<keyword evidence="4" id="KW-0238">DNA-binding</keyword>
<dbReference type="InterPro" id="IPR007630">
    <property type="entry name" value="RNA_pol_sigma70_r4"/>
</dbReference>
<evidence type="ECO:0000256" key="3">
    <source>
        <dbReference type="ARBA" id="ARBA00023082"/>
    </source>
</evidence>
<dbReference type="GO" id="GO:0016987">
    <property type="term" value="F:sigma factor activity"/>
    <property type="evidence" value="ECO:0007669"/>
    <property type="project" value="UniProtKB-KW"/>
</dbReference>
<evidence type="ECO:0000259" key="6">
    <source>
        <dbReference type="Pfam" id="PF04542"/>
    </source>
</evidence>
<gene>
    <name evidence="8" type="ORF">bsdtb5_02140</name>
</gene>
<dbReference type="InterPro" id="IPR013325">
    <property type="entry name" value="RNA_pol_sigma_r2"/>
</dbReference>
<evidence type="ECO:0000256" key="1">
    <source>
        <dbReference type="ARBA" id="ARBA00010641"/>
    </source>
</evidence>
<feature type="domain" description="RNA polymerase sigma-70 region 4" evidence="7">
    <location>
        <begin position="101"/>
        <end position="149"/>
    </location>
</feature>
<dbReference type="CDD" id="cd06171">
    <property type="entry name" value="Sigma70_r4"/>
    <property type="match status" value="1"/>
</dbReference>
<keyword evidence="3" id="KW-0731">Sigma factor</keyword>
<dbReference type="InterPro" id="IPR013324">
    <property type="entry name" value="RNA_pol_sigma_r3/r4-like"/>
</dbReference>
<dbReference type="PANTHER" id="PTHR43133">
    <property type="entry name" value="RNA POLYMERASE ECF-TYPE SIGMA FACTO"/>
    <property type="match status" value="1"/>
</dbReference>
<dbReference type="InterPro" id="IPR036388">
    <property type="entry name" value="WH-like_DNA-bd_sf"/>
</dbReference>
<evidence type="ECO:0000256" key="5">
    <source>
        <dbReference type="ARBA" id="ARBA00023163"/>
    </source>
</evidence>
<proteinExistence type="inferred from homology"/>
<comment type="similarity">
    <text evidence="1">Belongs to the sigma-70 factor family. ECF subfamily.</text>
</comment>
<dbReference type="PANTHER" id="PTHR43133:SF51">
    <property type="entry name" value="RNA POLYMERASE SIGMA FACTOR"/>
    <property type="match status" value="1"/>
</dbReference>
<dbReference type="GO" id="GO:0006352">
    <property type="term" value="P:DNA-templated transcription initiation"/>
    <property type="evidence" value="ECO:0007669"/>
    <property type="project" value="InterPro"/>
</dbReference>
<dbReference type="AlphaFoldDB" id="A0A7R7EHQ8"/>
<dbReference type="RefSeq" id="WP_271714222.1">
    <property type="nucleotide sequence ID" value="NZ_AP024169.1"/>
</dbReference>
<dbReference type="GO" id="GO:0000428">
    <property type="term" value="C:DNA-directed RNA polymerase complex"/>
    <property type="evidence" value="ECO:0007669"/>
    <property type="project" value="UniProtKB-KW"/>
</dbReference>
<evidence type="ECO:0000313" key="9">
    <source>
        <dbReference type="Proteomes" id="UP000595897"/>
    </source>
</evidence>
<organism evidence="8 9">
    <name type="scientific">Anaeromicropila herbilytica</name>
    <dbReference type="NCBI Taxonomy" id="2785025"/>
    <lineage>
        <taxon>Bacteria</taxon>
        <taxon>Bacillati</taxon>
        <taxon>Bacillota</taxon>
        <taxon>Clostridia</taxon>
        <taxon>Lachnospirales</taxon>
        <taxon>Lachnospiraceae</taxon>
        <taxon>Anaeromicropila</taxon>
    </lineage>
</organism>
<dbReference type="EMBL" id="AP024169">
    <property type="protein sequence ID" value="BCN28919.1"/>
    <property type="molecule type" value="Genomic_DNA"/>
</dbReference>
<dbReference type="Gene3D" id="1.10.10.10">
    <property type="entry name" value="Winged helix-like DNA-binding domain superfamily/Winged helix DNA-binding domain"/>
    <property type="match status" value="1"/>
</dbReference>
<keyword evidence="9" id="KW-1185">Reference proteome</keyword>
<evidence type="ECO:0000259" key="7">
    <source>
        <dbReference type="Pfam" id="PF04545"/>
    </source>
</evidence>
<dbReference type="Gene3D" id="1.10.1740.10">
    <property type="match status" value="1"/>
</dbReference>
<dbReference type="KEGG" id="ahb:bsdtb5_02140"/>
<dbReference type="InterPro" id="IPR039425">
    <property type="entry name" value="RNA_pol_sigma-70-like"/>
</dbReference>
<protein>
    <submittedName>
        <fullName evidence="8">DNA-directed RNA polymerase sigma-70 factor</fullName>
    </submittedName>
</protein>
<sequence>MGISKSDYMEHMEQSKETLYRIAYSYMKDPTLALDALDEAFYKGYINRKKIKNPEFLGTWLTRILINECLQILRKNKHELLIDQLPEESSEVYDRLPLKEALSKIPENLSNVIYLRYYGGYTLAETAVILEIPQGTVATRERRALALLRLELED</sequence>
<keyword evidence="8" id="KW-0240">DNA-directed RNA polymerase</keyword>
<evidence type="ECO:0000313" key="8">
    <source>
        <dbReference type="EMBL" id="BCN28919.1"/>
    </source>
</evidence>
<dbReference type="GO" id="GO:0003677">
    <property type="term" value="F:DNA binding"/>
    <property type="evidence" value="ECO:0007669"/>
    <property type="project" value="UniProtKB-KW"/>
</dbReference>
<dbReference type="InterPro" id="IPR007627">
    <property type="entry name" value="RNA_pol_sigma70_r2"/>
</dbReference>
<dbReference type="Pfam" id="PF04545">
    <property type="entry name" value="Sigma70_r4"/>
    <property type="match status" value="1"/>
</dbReference>
<name>A0A7R7EHQ8_9FIRM</name>
<dbReference type="InterPro" id="IPR014284">
    <property type="entry name" value="RNA_pol_sigma-70_dom"/>
</dbReference>
<keyword evidence="5" id="KW-0804">Transcription</keyword>
<dbReference type="Pfam" id="PF04542">
    <property type="entry name" value="Sigma70_r2"/>
    <property type="match status" value="1"/>
</dbReference>
<evidence type="ECO:0000256" key="2">
    <source>
        <dbReference type="ARBA" id="ARBA00023015"/>
    </source>
</evidence>
<accession>A0A7R7EHQ8</accession>
<reference evidence="8 9" key="1">
    <citation type="submission" date="2020-11" db="EMBL/GenBank/DDBJ databases">
        <title>Draft genome sequencing of a Lachnospiraceae strain isolated from anoxic soil subjected to BSD treatment.</title>
        <authorList>
            <person name="Uek A."/>
            <person name="Tonouchi A."/>
        </authorList>
    </citation>
    <scope>NUCLEOTIDE SEQUENCE [LARGE SCALE GENOMIC DNA]</scope>
    <source>
        <strain evidence="8 9">TB5</strain>
    </source>
</reference>
<dbReference type="SUPFAM" id="SSF88946">
    <property type="entry name" value="Sigma2 domain of RNA polymerase sigma factors"/>
    <property type="match status" value="1"/>
</dbReference>
<dbReference type="SUPFAM" id="SSF88659">
    <property type="entry name" value="Sigma3 and sigma4 domains of RNA polymerase sigma factors"/>
    <property type="match status" value="1"/>
</dbReference>
<dbReference type="Proteomes" id="UP000595897">
    <property type="component" value="Chromosome"/>
</dbReference>
<feature type="domain" description="RNA polymerase sigma-70 region 2" evidence="6">
    <location>
        <begin position="14"/>
        <end position="77"/>
    </location>
</feature>
<evidence type="ECO:0000256" key="4">
    <source>
        <dbReference type="ARBA" id="ARBA00023125"/>
    </source>
</evidence>
<dbReference type="NCBIfam" id="TIGR02937">
    <property type="entry name" value="sigma70-ECF"/>
    <property type="match status" value="1"/>
</dbReference>
<keyword evidence="2" id="KW-0805">Transcription regulation</keyword>